<organism evidence="2 3">
    <name type="scientific">Plantactinospora siamensis</name>
    <dbReference type="NCBI Taxonomy" id="555372"/>
    <lineage>
        <taxon>Bacteria</taxon>
        <taxon>Bacillati</taxon>
        <taxon>Actinomycetota</taxon>
        <taxon>Actinomycetes</taxon>
        <taxon>Micromonosporales</taxon>
        <taxon>Micromonosporaceae</taxon>
        <taxon>Plantactinospora</taxon>
    </lineage>
</organism>
<gene>
    <name evidence="2" type="ORF">ACFFHU_06220</name>
</gene>
<dbReference type="RefSeq" id="WP_377336619.1">
    <property type="nucleotide sequence ID" value="NZ_JBHLUE010000004.1"/>
</dbReference>
<comment type="caution">
    <text evidence="2">The sequence shown here is derived from an EMBL/GenBank/DDBJ whole genome shotgun (WGS) entry which is preliminary data.</text>
</comment>
<protein>
    <submittedName>
        <fullName evidence="2">Uncharacterized protein</fullName>
    </submittedName>
</protein>
<reference evidence="2 3" key="1">
    <citation type="submission" date="2024-09" db="EMBL/GenBank/DDBJ databases">
        <authorList>
            <person name="Sun Q."/>
            <person name="Mori K."/>
        </authorList>
    </citation>
    <scope>NUCLEOTIDE SEQUENCE [LARGE SCALE GENOMIC DNA]</scope>
    <source>
        <strain evidence="2 3">TBRC 2205</strain>
    </source>
</reference>
<proteinExistence type="predicted"/>
<dbReference type="Proteomes" id="UP001589894">
    <property type="component" value="Unassembled WGS sequence"/>
</dbReference>
<evidence type="ECO:0000256" key="1">
    <source>
        <dbReference type="SAM" id="MobiDB-lite"/>
    </source>
</evidence>
<accession>A0ABV6NSL8</accession>
<name>A0ABV6NSL8_9ACTN</name>
<keyword evidence="3" id="KW-1185">Reference proteome</keyword>
<dbReference type="EMBL" id="JBHLUE010000004">
    <property type="protein sequence ID" value="MFC0563761.1"/>
    <property type="molecule type" value="Genomic_DNA"/>
</dbReference>
<feature type="region of interest" description="Disordered" evidence="1">
    <location>
        <begin position="122"/>
        <end position="144"/>
    </location>
</feature>
<evidence type="ECO:0000313" key="3">
    <source>
        <dbReference type="Proteomes" id="UP001589894"/>
    </source>
</evidence>
<evidence type="ECO:0000313" key="2">
    <source>
        <dbReference type="EMBL" id="MFC0563761.1"/>
    </source>
</evidence>
<sequence length="144" mass="14226">MRADTPLRQALRRVFGLLVLLVLAGTAVHGAASVATPPGPIAGAPASVAVITPAIAATPHVARMDRYAGPGQRLDQGAGWSVPVRWRAPGRGPSHPGAGDVAVVPPPVSPAVAADSLVSRSAASAGHIPASRSVSGASPRAPPA</sequence>